<dbReference type="Pfam" id="PF07971">
    <property type="entry name" value="Glyco_hydro_92"/>
    <property type="match status" value="1"/>
</dbReference>
<organism evidence="2 3">
    <name type="scientific">Acidisarcina polymorpha</name>
    <dbReference type="NCBI Taxonomy" id="2211140"/>
    <lineage>
        <taxon>Bacteria</taxon>
        <taxon>Pseudomonadati</taxon>
        <taxon>Acidobacteriota</taxon>
        <taxon>Terriglobia</taxon>
        <taxon>Terriglobales</taxon>
        <taxon>Acidobacteriaceae</taxon>
        <taxon>Acidisarcina</taxon>
    </lineage>
</organism>
<dbReference type="Proteomes" id="UP000253606">
    <property type="component" value="Chromosome"/>
</dbReference>
<sequence length="127" mass="13928">MYRPIPAGLCGMDDYGDLTGWYVTSALGYLQVDLASEYYEIGSPLFPEVTVKLPGKQPGVFTIRANHVSDVNKYIQSAKLNGKPLNVPRFRQVDMTAGGSLVFEMGPTPNLSWGTQSLGDLPDTRTR</sequence>
<dbReference type="KEGG" id="abas:ACPOL_2891"/>
<reference evidence="2 3" key="1">
    <citation type="journal article" date="2018" name="Front. Microbiol.">
        <title>Hydrolytic Capabilities as a Key to Environmental Success: Chitinolytic and Cellulolytic Acidobacteria From Acidic Sub-arctic Soils and Boreal Peatlands.</title>
        <authorList>
            <person name="Belova S.E."/>
            <person name="Ravin N.V."/>
            <person name="Pankratov T.A."/>
            <person name="Rakitin A.L."/>
            <person name="Ivanova A.A."/>
            <person name="Beletsky A.V."/>
            <person name="Mardanov A.V."/>
            <person name="Sinninghe Damste J.S."/>
            <person name="Dedysh S.N."/>
        </authorList>
    </citation>
    <scope>NUCLEOTIDE SEQUENCE [LARGE SCALE GENOMIC DNA]</scope>
    <source>
        <strain evidence="2 3">SBC82</strain>
    </source>
</reference>
<protein>
    <submittedName>
        <fullName evidence="2">Alpha-1,2-mannosidase</fullName>
    </submittedName>
</protein>
<proteinExistence type="predicted"/>
<evidence type="ECO:0000259" key="1">
    <source>
        <dbReference type="Pfam" id="PF07971"/>
    </source>
</evidence>
<dbReference type="InterPro" id="IPR012939">
    <property type="entry name" value="Glyco_hydro_92"/>
</dbReference>
<name>A0A2Z5G0P9_9BACT</name>
<dbReference type="GO" id="GO:0000224">
    <property type="term" value="F:peptide-N4-(N-acetyl-beta-glucosaminyl)asparagine amidase activity"/>
    <property type="evidence" value="ECO:0007669"/>
    <property type="project" value="TreeGrafter"/>
</dbReference>
<evidence type="ECO:0000313" key="3">
    <source>
        <dbReference type="Proteomes" id="UP000253606"/>
    </source>
</evidence>
<dbReference type="PANTHER" id="PTHR12143">
    <property type="entry name" value="PEPTIDE N-GLYCANASE PNGASE -RELATED"/>
    <property type="match status" value="1"/>
</dbReference>
<keyword evidence="3" id="KW-1185">Reference proteome</keyword>
<dbReference type="PANTHER" id="PTHR12143:SF43">
    <property type="entry name" value="PUTATIVE-RELATED"/>
    <property type="match status" value="1"/>
</dbReference>
<dbReference type="GO" id="GO:0006516">
    <property type="term" value="P:glycoprotein catabolic process"/>
    <property type="evidence" value="ECO:0007669"/>
    <property type="project" value="TreeGrafter"/>
</dbReference>
<accession>A0A2Z5G0P9</accession>
<dbReference type="InterPro" id="IPR050883">
    <property type="entry name" value="PNGase"/>
</dbReference>
<feature type="domain" description="Glycosyl hydrolase family 92" evidence="1">
    <location>
        <begin position="1"/>
        <end position="107"/>
    </location>
</feature>
<gene>
    <name evidence="2" type="ORF">ACPOL_2891</name>
</gene>
<dbReference type="Gene3D" id="3.30.2080.10">
    <property type="entry name" value="GH92 mannosidase domain"/>
    <property type="match status" value="1"/>
</dbReference>
<evidence type="ECO:0000313" key="2">
    <source>
        <dbReference type="EMBL" id="AXC12195.1"/>
    </source>
</evidence>
<dbReference type="AlphaFoldDB" id="A0A2Z5G0P9"/>
<dbReference type="EMBL" id="CP030840">
    <property type="protein sequence ID" value="AXC12195.1"/>
    <property type="molecule type" value="Genomic_DNA"/>
</dbReference>
<dbReference type="GO" id="GO:0005829">
    <property type="term" value="C:cytosol"/>
    <property type="evidence" value="ECO:0007669"/>
    <property type="project" value="TreeGrafter"/>
</dbReference>